<sequence length="545" mass="61287">MFMPRDRISKYLQWSGFLRMIPKKQLLSTLAYGIFRIVAATIWPYFLYRYLKGNTLPHVTELIPGVLGVLLLLIGSGVASYRQSAINIGLLKTFSLELTERIWKKMHALEWLHFHRKSRVYYFDMMMVEAWRLRGAMGAVLEVLAVNGIIAVALIIVIALISFPLFLLCLGALAVLGVLHIYAMRQQRPSIQRFHAAWRTQHHWVAKSVDQFDLIKMGRGYNRSASQNRAETNSFLEANSEKLRQQSRWRIVNQAAGNLVRVLIFLVGVFWLQQGYVQFSELLIVLLLVSVVQSNLMQVPGAVSALMEGQDAALTLTEFFDLEEEQIKVVEPSGMNPIEQLSFKGAGYLYKGGAGIQALDLDLVRGKIYLWQGRNGSGKSTAAHMLMGLLKPQEGYLFLNGEPASWDLLKTLRPRFGFLDQDAPVFMGSLKENALFGHEEPERAWAGLGSSWLSGLLPSGGNPGSRLVGERGEGLSGGEVKRIALIRELLRSQEVLILDEPLNHLDAYTIQVLKEEVVHLKKDMIIIIISHQPGFESIADEIRSF</sequence>
<keyword evidence="5 7" id="KW-1133">Transmembrane helix</keyword>
<gene>
    <name evidence="10" type="ORF">SAMN04487894_101633</name>
</gene>
<evidence type="ECO:0000313" key="10">
    <source>
        <dbReference type="EMBL" id="SDC21943.1"/>
    </source>
</evidence>
<dbReference type="InterPro" id="IPR003439">
    <property type="entry name" value="ABC_transporter-like_ATP-bd"/>
</dbReference>
<dbReference type="Pfam" id="PF00005">
    <property type="entry name" value="ABC_tran"/>
    <property type="match status" value="1"/>
</dbReference>
<feature type="domain" description="ABC transporter" evidence="8">
    <location>
        <begin position="341"/>
        <end position="542"/>
    </location>
</feature>
<dbReference type="GO" id="GO:0015421">
    <property type="term" value="F:ABC-type oligopeptide transporter activity"/>
    <property type="evidence" value="ECO:0007669"/>
    <property type="project" value="TreeGrafter"/>
</dbReference>
<dbReference type="SUPFAM" id="SSF52540">
    <property type="entry name" value="P-loop containing nucleoside triphosphate hydrolases"/>
    <property type="match status" value="1"/>
</dbReference>
<reference evidence="11" key="1">
    <citation type="submission" date="2016-10" db="EMBL/GenBank/DDBJ databases">
        <authorList>
            <person name="Varghese N."/>
            <person name="Submissions S."/>
        </authorList>
    </citation>
    <scope>NUCLEOTIDE SEQUENCE [LARGE SCALE GENOMIC DNA]</scope>
    <source>
        <strain evidence="11">DSM 25811 / CCM 8410 / LMG 26954 / E90</strain>
    </source>
</reference>
<name>A0A1G6JTA9_NIADE</name>
<dbReference type="SUPFAM" id="SSF90123">
    <property type="entry name" value="ABC transporter transmembrane region"/>
    <property type="match status" value="1"/>
</dbReference>
<proteinExistence type="predicted"/>
<comment type="subcellular location">
    <subcellularLocation>
        <location evidence="1">Cell membrane</location>
        <topology evidence="1">Multi-pass membrane protein</topology>
    </subcellularLocation>
</comment>
<dbReference type="OrthoDB" id="846150at2"/>
<dbReference type="PROSITE" id="PS50929">
    <property type="entry name" value="ABC_TM1F"/>
    <property type="match status" value="1"/>
</dbReference>
<feature type="transmembrane region" description="Helical" evidence="7">
    <location>
        <begin position="251"/>
        <end position="272"/>
    </location>
</feature>
<keyword evidence="3" id="KW-0547">Nucleotide-binding</keyword>
<dbReference type="Gene3D" id="3.40.50.300">
    <property type="entry name" value="P-loop containing nucleotide triphosphate hydrolases"/>
    <property type="match status" value="1"/>
</dbReference>
<keyword evidence="11" id="KW-1185">Reference proteome</keyword>
<evidence type="ECO:0000259" key="8">
    <source>
        <dbReference type="PROSITE" id="PS50893"/>
    </source>
</evidence>
<dbReference type="GO" id="GO:0005886">
    <property type="term" value="C:plasma membrane"/>
    <property type="evidence" value="ECO:0007669"/>
    <property type="project" value="UniProtKB-SubCell"/>
</dbReference>
<evidence type="ECO:0000256" key="7">
    <source>
        <dbReference type="SAM" id="Phobius"/>
    </source>
</evidence>
<dbReference type="Pfam" id="PF00664">
    <property type="entry name" value="ABC_membrane"/>
    <property type="match status" value="1"/>
</dbReference>
<feature type="transmembrane region" description="Helical" evidence="7">
    <location>
        <begin position="135"/>
        <end position="159"/>
    </location>
</feature>
<dbReference type="GO" id="GO:0016887">
    <property type="term" value="F:ATP hydrolysis activity"/>
    <property type="evidence" value="ECO:0007669"/>
    <property type="project" value="InterPro"/>
</dbReference>
<dbReference type="InterPro" id="IPR039421">
    <property type="entry name" value="Type_1_exporter"/>
</dbReference>
<dbReference type="InterPro" id="IPR011527">
    <property type="entry name" value="ABC1_TM_dom"/>
</dbReference>
<keyword evidence="2 7" id="KW-0812">Transmembrane</keyword>
<dbReference type="PANTHER" id="PTHR43394:SF1">
    <property type="entry name" value="ATP-BINDING CASSETTE SUB-FAMILY B MEMBER 10, MITOCHONDRIAL"/>
    <property type="match status" value="1"/>
</dbReference>
<protein>
    <submittedName>
        <fullName evidence="10">ABC-type multidrug transport system, ATPase and permease component</fullName>
    </submittedName>
</protein>
<evidence type="ECO:0000256" key="6">
    <source>
        <dbReference type="ARBA" id="ARBA00023136"/>
    </source>
</evidence>
<dbReference type="GO" id="GO:0005524">
    <property type="term" value="F:ATP binding"/>
    <property type="evidence" value="ECO:0007669"/>
    <property type="project" value="UniProtKB-KW"/>
</dbReference>
<organism evidence="10 11">
    <name type="scientific">Niabella drilacis (strain DSM 25811 / CCM 8410 / CCUG 62505 / LMG 26954 / E90)</name>
    <dbReference type="NCBI Taxonomy" id="1285928"/>
    <lineage>
        <taxon>Bacteria</taxon>
        <taxon>Pseudomonadati</taxon>
        <taxon>Bacteroidota</taxon>
        <taxon>Chitinophagia</taxon>
        <taxon>Chitinophagales</taxon>
        <taxon>Chitinophagaceae</taxon>
        <taxon>Niabella</taxon>
    </lineage>
</organism>
<dbReference type="AlphaFoldDB" id="A0A1G6JTA9"/>
<keyword evidence="4" id="KW-0067">ATP-binding</keyword>
<evidence type="ECO:0000256" key="2">
    <source>
        <dbReference type="ARBA" id="ARBA00022692"/>
    </source>
</evidence>
<evidence type="ECO:0000256" key="4">
    <source>
        <dbReference type="ARBA" id="ARBA00022840"/>
    </source>
</evidence>
<dbReference type="Gene3D" id="1.20.1560.10">
    <property type="entry name" value="ABC transporter type 1, transmembrane domain"/>
    <property type="match status" value="1"/>
</dbReference>
<dbReference type="PROSITE" id="PS50893">
    <property type="entry name" value="ABC_TRANSPORTER_2"/>
    <property type="match status" value="1"/>
</dbReference>
<evidence type="ECO:0000256" key="5">
    <source>
        <dbReference type="ARBA" id="ARBA00022989"/>
    </source>
</evidence>
<dbReference type="InterPro" id="IPR036640">
    <property type="entry name" value="ABC1_TM_sf"/>
</dbReference>
<evidence type="ECO:0000313" key="11">
    <source>
        <dbReference type="Proteomes" id="UP000198757"/>
    </source>
</evidence>
<accession>A0A1G6JTA9</accession>
<feature type="transmembrane region" description="Helical" evidence="7">
    <location>
        <begin position="165"/>
        <end position="183"/>
    </location>
</feature>
<dbReference type="InterPro" id="IPR027417">
    <property type="entry name" value="P-loop_NTPase"/>
</dbReference>
<feature type="domain" description="ABC transmembrane type-1" evidence="9">
    <location>
        <begin position="30"/>
        <end position="308"/>
    </location>
</feature>
<dbReference type="InterPro" id="IPR003593">
    <property type="entry name" value="AAA+_ATPase"/>
</dbReference>
<evidence type="ECO:0000256" key="3">
    <source>
        <dbReference type="ARBA" id="ARBA00022741"/>
    </source>
</evidence>
<feature type="transmembrane region" description="Helical" evidence="7">
    <location>
        <begin position="29"/>
        <end position="50"/>
    </location>
</feature>
<evidence type="ECO:0000259" key="9">
    <source>
        <dbReference type="PROSITE" id="PS50929"/>
    </source>
</evidence>
<feature type="transmembrane region" description="Helical" evidence="7">
    <location>
        <begin position="62"/>
        <end position="81"/>
    </location>
</feature>
<keyword evidence="6 7" id="KW-0472">Membrane</keyword>
<dbReference type="Proteomes" id="UP000198757">
    <property type="component" value="Unassembled WGS sequence"/>
</dbReference>
<evidence type="ECO:0000256" key="1">
    <source>
        <dbReference type="ARBA" id="ARBA00004651"/>
    </source>
</evidence>
<dbReference type="STRING" id="1285928.SAMN04487894_101633"/>
<dbReference type="SMART" id="SM00382">
    <property type="entry name" value="AAA"/>
    <property type="match status" value="1"/>
</dbReference>
<dbReference type="PANTHER" id="PTHR43394">
    <property type="entry name" value="ATP-DEPENDENT PERMEASE MDL1, MITOCHONDRIAL"/>
    <property type="match status" value="1"/>
</dbReference>
<dbReference type="EMBL" id="FMZO01000001">
    <property type="protein sequence ID" value="SDC21943.1"/>
    <property type="molecule type" value="Genomic_DNA"/>
</dbReference>